<accession>A0A7J7JSI4</accession>
<dbReference type="Proteomes" id="UP000593567">
    <property type="component" value="Unassembled WGS sequence"/>
</dbReference>
<keyword evidence="2" id="KW-0812">Transmembrane</keyword>
<evidence type="ECO:0000256" key="2">
    <source>
        <dbReference type="SAM" id="Phobius"/>
    </source>
</evidence>
<evidence type="ECO:0000256" key="1">
    <source>
        <dbReference type="SAM" id="MobiDB-lite"/>
    </source>
</evidence>
<dbReference type="OrthoDB" id="430044at2759"/>
<comment type="caution">
    <text evidence="3">The sequence shown here is derived from an EMBL/GenBank/DDBJ whole genome shotgun (WGS) entry which is preliminary data.</text>
</comment>
<evidence type="ECO:0000313" key="4">
    <source>
        <dbReference type="Proteomes" id="UP000593567"/>
    </source>
</evidence>
<feature type="compositionally biased region" description="Basic and acidic residues" evidence="1">
    <location>
        <begin position="316"/>
        <end position="337"/>
    </location>
</feature>
<gene>
    <name evidence="3" type="ORF">EB796_013086</name>
</gene>
<feature type="region of interest" description="Disordered" evidence="1">
    <location>
        <begin position="315"/>
        <end position="337"/>
    </location>
</feature>
<dbReference type="AlphaFoldDB" id="A0A7J7JSI4"/>
<keyword evidence="4" id="KW-1185">Reference proteome</keyword>
<evidence type="ECO:0000313" key="3">
    <source>
        <dbReference type="EMBL" id="KAF6028614.1"/>
    </source>
</evidence>
<organism evidence="3 4">
    <name type="scientific">Bugula neritina</name>
    <name type="common">Brown bryozoan</name>
    <name type="synonym">Sertularia neritina</name>
    <dbReference type="NCBI Taxonomy" id="10212"/>
    <lineage>
        <taxon>Eukaryota</taxon>
        <taxon>Metazoa</taxon>
        <taxon>Spiralia</taxon>
        <taxon>Lophotrochozoa</taxon>
        <taxon>Bryozoa</taxon>
        <taxon>Gymnolaemata</taxon>
        <taxon>Cheilostomatida</taxon>
        <taxon>Flustrina</taxon>
        <taxon>Buguloidea</taxon>
        <taxon>Bugulidae</taxon>
        <taxon>Bugula</taxon>
    </lineage>
</organism>
<feature type="transmembrane region" description="Helical" evidence="2">
    <location>
        <begin position="279"/>
        <end position="307"/>
    </location>
</feature>
<keyword evidence="2" id="KW-0472">Membrane</keyword>
<reference evidence="3" key="1">
    <citation type="submission" date="2020-06" db="EMBL/GenBank/DDBJ databases">
        <title>Draft genome of Bugula neritina, a colonial animal packing powerful symbionts and potential medicines.</title>
        <authorList>
            <person name="Rayko M."/>
        </authorList>
    </citation>
    <scope>NUCLEOTIDE SEQUENCE [LARGE SCALE GENOMIC DNA]</scope>
    <source>
        <strain evidence="3">Kwan_BN1</strain>
    </source>
</reference>
<dbReference type="EMBL" id="VXIV02001932">
    <property type="protein sequence ID" value="KAF6028614.1"/>
    <property type="molecule type" value="Genomic_DNA"/>
</dbReference>
<keyword evidence="2" id="KW-1133">Transmembrane helix</keyword>
<proteinExistence type="predicted"/>
<protein>
    <submittedName>
        <fullName evidence="3">FREM2</fullName>
    </submittedName>
</protein>
<sequence length="362" mass="40152">MVTVVVRLLPQVQDYTGSYIVKLIPCVVPVDTSYSADAVCTAQQPLTFYLDIELQQVSDPVAKIFSLNTELTLTRNKRAWVTNNRTGEDLSDVAFQSGERIYGRVDTRELNDTALPHEVFVEKVYVCAGKNGFVPKYAPDSQEYGCAAMTGDLQAQYKILDKTNPDSVTKLLNGIPFNAKFAADDKRGKQIHNMPGTDGFMFDSKPLNAELERKWFVHVIYSVDTLTNPLKMIRRFRRAQLTELSGVGHAKGTNMAFLYLTEPNVSSASAKSSPESPTYTWAVAVGVITLLLVLVTLGISLVTVKIIKLKKKKQNRLKESERRDGPESLPMHVDEKRDVSISDSIDGDAVVKLNATVTNSEI</sequence>
<name>A0A7J7JSI4_BUGNE</name>